<dbReference type="PANTHER" id="PTHR21349">
    <property type="entry name" value="50S RIBOSOMAL PROTEIN L21"/>
    <property type="match status" value="1"/>
</dbReference>
<comment type="function">
    <text evidence="4 5">This protein binds to 23S rRNA in the presence of protein L20.</text>
</comment>
<dbReference type="EMBL" id="CP036271">
    <property type="protein sequence ID" value="QDT56519.1"/>
    <property type="molecule type" value="Genomic_DNA"/>
</dbReference>
<accession>A0A517SK67</accession>
<dbReference type="SUPFAM" id="SSF141091">
    <property type="entry name" value="L21p-like"/>
    <property type="match status" value="1"/>
</dbReference>
<dbReference type="PANTHER" id="PTHR21349:SF0">
    <property type="entry name" value="LARGE RIBOSOMAL SUBUNIT PROTEIN BL21M"/>
    <property type="match status" value="1"/>
</dbReference>
<dbReference type="NCBIfam" id="TIGR00061">
    <property type="entry name" value="L21"/>
    <property type="match status" value="1"/>
</dbReference>
<evidence type="ECO:0000256" key="2">
    <source>
        <dbReference type="ARBA" id="ARBA00022980"/>
    </source>
</evidence>
<dbReference type="AlphaFoldDB" id="A0A517SK67"/>
<keyword evidence="3 4" id="KW-0687">Ribonucleoprotein</keyword>
<dbReference type="KEGG" id="ccos:Pan44_45740"/>
<dbReference type="GO" id="GO:0003735">
    <property type="term" value="F:structural constituent of ribosome"/>
    <property type="evidence" value="ECO:0007669"/>
    <property type="project" value="InterPro"/>
</dbReference>
<dbReference type="GO" id="GO:0006412">
    <property type="term" value="P:translation"/>
    <property type="evidence" value="ECO:0007669"/>
    <property type="project" value="UniProtKB-UniRule"/>
</dbReference>
<evidence type="ECO:0000256" key="3">
    <source>
        <dbReference type="ARBA" id="ARBA00023274"/>
    </source>
</evidence>
<dbReference type="InterPro" id="IPR028909">
    <property type="entry name" value="bL21-like"/>
</dbReference>
<dbReference type="HAMAP" id="MF_01363">
    <property type="entry name" value="Ribosomal_bL21"/>
    <property type="match status" value="1"/>
</dbReference>
<proteinExistence type="inferred from homology"/>
<gene>
    <name evidence="4 6" type="primary">rplU</name>
    <name evidence="6" type="ORF">Pan44_45740</name>
</gene>
<keyword evidence="4 5" id="KW-0694">RNA-binding</keyword>
<name>A0A517SK67_9PLAN</name>
<dbReference type="GO" id="GO:0019843">
    <property type="term" value="F:rRNA binding"/>
    <property type="evidence" value="ECO:0007669"/>
    <property type="project" value="UniProtKB-UniRule"/>
</dbReference>
<evidence type="ECO:0000256" key="5">
    <source>
        <dbReference type="RuleBase" id="RU000562"/>
    </source>
</evidence>
<comment type="similarity">
    <text evidence="1 4 5">Belongs to the bacterial ribosomal protein bL21 family.</text>
</comment>
<dbReference type="InterPro" id="IPR001787">
    <property type="entry name" value="Ribosomal_bL21"/>
</dbReference>
<dbReference type="GO" id="GO:0005840">
    <property type="term" value="C:ribosome"/>
    <property type="evidence" value="ECO:0007669"/>
    <property type="project" value="UniProtKB-KW"/>
</dbReference>
<sequence length="126" mass="13463">MSSVFAILEDGGRQYRVAQGDKVQIDLREGVNAGDALTFDKVLLANGGGDSILGVPAISGATVSAKVVEAIFKGPKLEIQKIRRRHNSRRHTGHRQKHTVVEVTGISVPGLKIVETKEPAAEKAAK</sequence>
<dbReference type="GO" id="GO:1990904">
    <property type="term" value="C:ribonucleoprotein complex"/>
    <property type="evidence" value="ECO:0007669"/>
    <property type="project" value="UniProtKB-KW"/>
</dbReference>
<keyword evidence="7" id="KW-1185">Reference proteome</keyword>
<dbReference type="RefSeq" id="WP_231754133.1">
    <property type="nucleotide sequence ID" value="NZ_CP036271.1"/>
</dbReference>
<keyword evidence="2 4" id="KW-0689">Ribosomal protein</keyword>
<dbReference type="InParanoid" id="A0A517SK67"/>
<dbReference type="Pfam" id="PF00829">
    <property type="entry name" value="Ribosomal_L21p"/>
    <property type="match status" value="1"/>
</dbReference>
<protein>
    <recommendedName>
        <fullName evidence="4">Large ribosomal subunit protein bL21</fullName>
    </recommendedName>
</protein>
<dbReference type="InterPro" id="IPR036164">
    <property type="entry name" value="bL21-like_sf"/>
</dbReference>
<keyword evidence="4 5" id="KW-0699">rRNA-binding</keyword>
<dbReference type="GO" id="GO:0005737">
    <property type="term" value="C:cytoplasm"/>
    <property type="evidence" value="ECO:0007669"/>
    <property type="project" value="UniProtKB-ARBA"/>
</dbReference>
<comment type="subunit">
    <text evidence="4">Part of the 50S ribosomal subunit. Contacts protein L20.</text>
</comment>
<evidence type="ECO:0000256" key="4">
    <source>
        <dbReference type="HAMAP-Rule" id="MF_01363"/>
    </source>
</evidence>
<dbReference type="FunCoup" id="A0A517SK67">
    <property type="interactions" value="589"/>
</dbReference>
<evidence type="ECO:0000313" key="7">
    <source>
        <dbReference type="Proteomes" id="UP000315700"/>
    </source>
</evidence>
<evidence type="ECO:0000313" key="6">
    <source>
        <dbReference type="EMBL" id="QDT56519.1"/>
    </source>
</evidence>
<dbReference type="Proteomes" id="UP000315700">
    <property type="component" value="Chromosome"/>
</dbReference>
<evidence type="ECO:0000256" key="1">
    <source>
        <dbReference type="ARBA" id="ARBA00008563"/>
    </source>
</evidence>
<organism evidence="6 7">
    <name type="scientific">Caulifigura coniformis</name>
    <dbReference type="NCBI Taxonomy" id="2527983"/>
    <lineage>
        <taxon>Bacteria</taxon>
        <taxon>Pseudomonadati</taxon>
        <taxon>Planctomycetota</taxon>
        <taxon>Planctomycetia</taxon>
        <taxon>Planctomycetales</taxon>
        <taxon>Planctomycetaceae</taxon>
        <taxon>Caulifigura</taxon>
    </lineage>
</organism>
<reference evidence="6 7" key="1">
    <citation type="submission" date="2019-02" db="EMBL/GenBank/DDBJ databases">
        <title>Deep-cultivation of Planctomycetes and their phenomic and genomic characterization uncovers novel biology.</title>
        <authorList>
            <person name="Wiegand S."/>
            <person name="Jogler M."/>
            <person name="Boedeker C."/>
            <person name="Pinto D."/>
            <person name="Vollmers J."/>
            <person name="Rivas-Marin E."/>
            <person name="Kohn T."/>
            <person name="Peeters S.H."/>
            <person name="Heuer A."/>
            <person name="Rast P."/>
            <person name="Oberbeckmann S."/>
            <person name="Bunk B."/>
            <person name="Jeske O."/>
            <person name="Meyerdierks A."/>
            <person name="Storesund J.E."/>
            <person name="Kallscheuer N."/>
            <person name="Luecker S."/>
            <person name="Lage O.M."/>
            <person name="Pohl T."/>
            <person name="Merkel B.J."/>
            <person name="Hornburger P."/>
            <person name="Mueller R.-W."/>
            <person name="Bruemmer F."/>
            <person name="Labrenz M."/>
            <person name="Spormann A.M."/>
            <person name="Op den Camp H."/>
            <person name="Overmann J."/>
            <person name="Amann R."/>
            <person name="Jetten M.S.M."/>
            <person name="Mascher T."/>
            <person name="Medema M.H."/>
            <person name="Devos D.P."/>
            <person name="Kaster A.-K."/>
            <person name="Ovreas L."/>
            <person name="Rohde M."/>
            <person name="Galperin M.Y."/>
            <person name="Jogler C."/>
        </authorList>
    </citation>
    <scope>NUCLEOTIDE SEQUENCE [LARGE SCALE GENOMIC DNA]</scope>
    <source>
        <strain evidence="6 7">Pan44</strain>
    </source>
</reference>